<accession>A0A0E9UKR5</accession>
<reference evidence="1" key="2">
    <citation type="journal article" date="2015" name="Fish Shellfish Immunol.">
        <title>Early steps in the European eel (Anguilla anguilla)-Vibrio vulnificus interaction in the gills: Role of the RtxA13 toxin.</title>
        <authorList>
            <person name="Callol A."/>
            <person name="Pajuelo D."/>
            <person name="Ebbesson L."/>
            <person name="Teles M."/>
            <person name="MacKenzie S."/>
            <person name="Amaro C."/>
        </authorList>
    </citation>
    <scope>NUCLEOTIDE SEQUENCE</scope>
</reference>
<dbReference type="EMBL" id="GBXM01042266">
    <property type="protein sequence ID" value="JAH66311.1"/>
    <property type="molecule type" value="Transcribed_RNA"/>
</dbReference>
<reference evidence="1" key="1">
    <citation type="submission" date="2014-11" db="EMBL/GenBank/DDBJ databases">
        <authorList>
            <person name="Amaro Gonzalez C."/>
        </authorList>
    </citation>
    <scope>NUCLEOTIDE SEQUENCE</scope>
</reference>
<evidence type="ECO:0000313" key="1">
    <source>
        <dbReference type="EMBL" id="JAH66311.1"/>
    </source>
</evidence>
<dbReference type="AlphaFoldDB" id="A0A0E9UKR5"/>
<proteinExistence type="predicted"/>
<protein>
    <submittedName>
        <fullName evidence="1">Uncharacterized protein</fullName>
    </submittedName>
</protein>
<sequence length="45" mass="5316">MALSLSCARIYCQRLHKTILPNVIAYSPNLTRQREFMFVYFLTCC</sequence>
<organism evidence="1">
    <name type="scientific">Anguilla anguilla</name>
    <name type="common">European freshwater eel</name>
    <name type="synonym">Muraena anguilla</name>
    <dbReference type="NCBI Taxonomy" id="7936"/>
    <lineage>
        <taxon>Eukaryota</taxon>
        <taxon>Metazoa</taxon>
        <taxon>Chordata</taxon>
        <taxon>Craniata</taxon>
        <taxon>Vertebrata</taxon>
        <taxon>Euteleostomi</taxon>
        <taxon>Actinopterygii</taxon>
        <taxon>Neopterygii</taxon>
        <taxon>Teleostei</taxon>
        <taxon>Anguilliformes</taxon>
        <taxon>Anguillidae</taxon>
        <taxon>Anguilla</taxon>
    </lineage>
</organism>
<name>A0A0E9UKR5_ANGAN</name>